<dbReference type="RefSeq" id="WP_083413443.1">
    <property type="nucleotide sequence ID" value="NZ_FOXO01000009.1"/>
</dbReference>
<sequence length="88" mass="9672">MSSSIQGISTYQMRLQSLSTKVNELSRVNNLSSQAAAAALEQQVSTLYSRINAIKSSNTAYMLKQSAYAYDKNAQLQNQKTSSFEVLA</sequence>
<dbReference type="OrthoDB" id="9909294at2"/>
<proteinExistence type="predicted"/>
<protein>
    <submittedName>
        <fullName evidence="1">Uncharacterized protein</fullName>
    </submittedName>
</protein>
<gene>
    <name evidence="1" type="ORF">SAMN04487928_10939</name>
</gene>
<dbReference type="AlphaFoldDB" id="A0A1I5THK8"/>
<evidence type="ECO:0000313" key="1">
    <source>
        <dbReference type="EMBL" id="SFP82539.1"/>
    </source>
</evidence>
<organism evidence="1 2">
    <name type="scientific">Butyrivibrio proteoclasticus</name>
    <dbReference type="NCBI Taxonomy" id="43305"/>
    <lineage>
        <taxon>Bacteria</taxon>
        <taxon>Bacillati</taxon>
        <taxon>Bacillota</taxon>
        <taxon>Clostridia</taxon>
        <taxon>Lachnospirales</taxon>
        <taxon>Lachnospiraceae</taxon>
        <taxon>Butyrivibrio</taxon>
    </lineage>
</organism>
<reference evidence="2" key="1">
    <citation type="submission" date="2016-10" db="EMBL/GenBank/DDBJ databases">
        <authorList>
            <person name="Varghese N."/>
            <person name="Submissions S."/>
        </authorList>
    </citation>
    <scope>NUCLEOTIDE SEQUENCE [LARGE SCALE GENOMIC DNA]</scope>
    <source>
        <strain evidence="2">P18</strain>
    </source>
</reference>
<accession>A0A1I5THK8</accession>
<keyword evidence="2" id="KW-1185">Reference proteome</keyword>
<dbReference type="EMBL" id="FOXO01000009">
    <property type="protein sequence ID" value="SFP82539.1"/>
    <property type="molecule type" value="Genomic_DNA"/>
</dbReference>
<name>A0A1I5THK8_9FIRM</name>
<dbReference type="Proteomes" id="UP000182624">
    <property type="component" value="Unassembled WGS sequence"/>
</dbReference>
<evidence type="ECO:0000313" key="2">
    <source>
        <dbReference type="Proteomes" id="UP000182624"/>
    </source>
</evidence>